<dbReference type="InterPro" id="IPR001736">
    <property type="entry name" value="PLipase_D/transphosphatidylase"/>
</dbReference>
<accession>A0A9E6XZZ3</accession>
<reference evidence="6" key="1">
    <citation type="journal article" date="2022" name="Int. J. Syst. Evol. Microbiol.">
        <title>Pseudomonas aegrilactucae sp. nov. and Pseudomonas morbosilactucae sp. nov., pathogens causing bacterial rot of lettuce in Japan.</title>
        <authorList>
            <person name="Sawada H."/>
            <person name="Fujikawa T."/>
            <person name="Satou M."/>
        </authorList>
    </citation>
    <scope>NUCLEOTIDE SEQUENCE</scope>
    <source>
        <strain evidence="6">0166_1</strain>
    </source>
</reference>
<dbReference type="EC" id="2.7.8.-" evidence="6"/>
<keyword evidence="2" id="KW-0677">Repeat</keyword>
<evidence type="ECO:0000259" key="5">
    <source>
        <dbReference type="PROSITE" id="PS50035"/>
    </source>
</evidence>
<dbReference type="Gene3D" id="3.30.870.10">
    <property type="entry name" value="Endonuclease Chain A"/>
    <property type="match status" value="2"/>
</dbReference>
<proteinExistence type="predicted"/>
<dbReference type="RefSeq" id="WP_259311196.1">
    <property type="nucleotide sequence ID" value="NZ_CP087164.1"/>
</dbReference>
<evidence type="ECO:0000313" key="6">
    <source>
        <dbReference type="EMBL" id="UGS37133.1"/>
    </source>
</evidence>
<evidence type="ECO:0000256" key="2">
    <source>
        <dbReference type="ARBA" id="ARBA00022737"/>
    </source>
</evidence>
<dbReference type="SUPFAM" id="SSF56024">
    <property type="entry name" value="Phospholipase D/nuclease"/>
    <property type="match status" value="2"/>
</dbReference>
<dbReference type="AlphaFoldDB" id="A0A9E6XZZ3"/>
<keyword evidence="7" id="KW-1185">Reference proteome</keyword>
<dbReference type="CDD" id="cd09105">
    <property type="entry name" value="PLDc_vPLD1_2_like_2"/>
    <property type="match status" value="1"/>
</dbReference>
<dbReference type="EMBL" id="CP087164">
    <property type="protein sequence ID" value="UGS37133.1"/>
    <property type="molecule type" value="Genomic_DNA"/>
</dbReference>
<protein>
    <submittedName>
        <fullName evidence="6">Cardiolipin synthase B</fullName>
        <ecNumber evidence="6">2.7.8.-</ecNumber>
    </submittedName>
</protein>
<sequence length="483" mass="52693">MARTFVDRLDHVAGAGIEGTVRLKHRRRLARIGQVSALDPPRDGSLWAAAAAPRSGCALDVLIDGSEALPRIAAALEGARSHVHVAGWHVTPRFGLTRDDGARRLRDVLGELAERVDVRVLLWAGAPLPVFKPTRSQVREARDELVRGTRIRCVLDARERPMHCHHEKLVIVDGEVAFAGGIDLTTLAGDRFDTPEHRVRAGLGWHDAGTCLRGPAVADVAGHFAARWGEVDGTPAPVPSPPPGPAGDVELQVLRTIPERVYDFAPRGDFGILEAYTRALRAARSVVYLENQFLWSPEIVAILRDKLAHPPSDEFRLVVLLPSRPNNGEDDTRGQLSVLADADDGAHRFLATTISSRTGQVTSPLYVHAKVGIVDDRWLTVGSANLNEHSLFNDTEVNVATTDPALARDTRLRLWAEHLETTVEAVGGPPHRVVDELWRPVAAEQLARRRSGAPPTHRLCELPGVSRRARTIRGPLKSLADDG</sequence>
<dbReference type="GO" id="GO:0004630">
    <property type="term" value="F:phospholipase D activity"/>
    <property type="evidence" value="ECO:0007669"/>
    <property type="project" value="TreeGrafter"/>
</dbReference>
<evidence type="ECO:0000256" key="1">
    <source>
        <dbReference type="ARBA" id="ARBA00000798"/>
    </source>
</evidence>
<gene>
    <name evidence="6" type="primary">clsB</name>
    <name evidence="6" type="ORF">DSM104329_03547</name>
</gene>
<feature type="domain" description="PLD phosphodiesterase" evidence="5">
    <location>
        <begin position="165"/>
        <end position="188"/>
    </location>
</feature>
<dbReference type="Proteomes" id="UP001162834">
    <property type="component" value="Chromosome"/>
</dbReference>
<dbReference type="Pfam" id="PF13091">
    <property type="entry name" value="PLDc_2"/>
    <property type="match status" value="1"/>
</dbReference>
<evidence type="ECO:0000256" key="4">
    <source>
        <dbReference type="ARBA" id="ARBA00023098"/>
    </source>
</evidence>
<dbReference type="PANTHER" id="PTHR18896:SF76">
    <property type="entry name" value="PHOSPHOLIPASE"/>
    <property type="match status" value="1"/>
</dbReference>
<keyword evidence="6" id="KW-0808">Transferase</keyword>
<organism evidence="6 7">
    <name type="scientific">Capillimicrobium parvum</name>
    <dbReference type="NCBI Taxonomy" id="2884022"/>
    <lineage>
        <taxon>Bacteria</taxon>
        <taxon>Bacillati</taxon>
        <taxon>Actinomycetota</taxon>
        <taxon>Thermoleophilia</taxon>
        <taxon>Solirubrobacterales</taxon>
        <taxon>Capillimicrobiaceae</taxon>
        <taxon>Capillimicrobium</taxon>
    </lineage>
</organism>
<dbReference type="InterPro" id="IPR015679">
    <property type="entry name" value="PLipase_D_fam"/>
</dbReference>
<keyword evidence="4" id="KW-0443">Lipid metabolism</keyword>
<dbReference type="KEGG" id="sbae:DSM104329_03547"/>
<keyword evidence="3" id="KW-0378">Hydrolase</keyword>
<feature type="domain" description="PLD phosphodiesterase" evidence="5">
    <location>
        <begin position="363"/>
        <end position="390"/>
    </location>
</feature>
<dbReference type="CDD" id="cd09104">
    <property type="entry name" value="PLDc_vPLD1_2_like_1"/>
    <property type="match status" value="1"/>
</dbReference>
<dbReference type="PANTHER" id="PTHR18896">
    <property type="entry name" value="PHOSPHOLIPASE D"/>
    <property type="match status" value="1"/>
</dbReference>
<dbReference type="SMART" id="SM00155">
    <property type="entry name" value="PLDc"/>
    <property type="match status" value="2"/>
</dbReference>
<name>A0A9E6XZZ3_9ACTN</name>
<evidence type="ECO:0000256" key="3">
    <source>
        <dbReference type="ARBA" id="ARBA00022801"/>
    </source>
</evidence>
<comment type="catalytic activity">
    <reaction evidence="1">
        <text>a 1,2-diacyl-sn-glycero-3-phosphocholine + H2O = a 1,2-diacyl-sn-glycero-3-phosphate + choline + H(+)</text>
        <dbReference type="Rhea" id="RHEA:14445"/>
        <dbReference type="ChEBI" id="CHEBI:15354"/>
        <dbReference type="ChEBI" id="CHEBI:15377"/>
        <dbReference type="ChEBI" id="CHEBI:15378"/>
        <dbReference type="ChEBI" id="CHEBI:57643"/>
        <dbReference type="ChEBI" id="CHEBI:58608"/>
        <dbReference type="EC" id="3.1.4.4"/>
    </reaction>
</comment>
<evidence type="ECO:0000313" key="7">
    <source>
        <dbReference type="Proteomes" id="UP001162834"/>
    </source>
</evidence>
<dbReference type="GO" id="GO:0016740">
    <property type="term" value="F:transferase activity"/>
    <property type="evidence" value="ECO:0007669"/>
    <property type="project" value="UniProtKB-KW"/>
</dbReference>
<dbReference type="GO" id="GO:0009395">
    <property type="term" value="P:phospholipid catabolic process"/>
    <property type="evidence" value="ECO:0007669"/>
    <property type="project" value="TreeGrafter"/>
</dbReference>
<dbReference type="PROSITE" id="PS50035">
    <property type="entry name" value="PLD"/>
    <property type="match status" value="2"/>
</dbReference>
<dbReference type="InterPro" id="IPR025202">
    <property type="entry name" value="PLD-like_dom"/>
</dbReference>